<gene>
    <name evidence="2" type="primary">yaaA</name>
    <name evidence="2" type="ORF">GQR93_07610</name>
</gene>
<comment type="similarity">
    <text evidence="1">Belongs to the UPF0246 family.</text>
</comment>
<dbReference type="SMR" id="A0A6P1E8U4"/>
<dbReference type="GO" id="GO:0005829">
    <property type="term" value="C:cytosol"/>
    <property type="evidence" value="ECO:0007669"/>
    <property type="project" value="TreeGrafter"/>
</dbReference>
<evidence type="ECO:0000313" key="3">
    <source>
        <dbReference type="Proteomes" id="UP000465035"/>
    </source>
</evidence>
<dbReference type="PANTHER" id="PTHR30283">
    <property type="entry name" value="PEROXIDE STRESS RESPONSE PROTEIN YAAA"/>
    <property type="match status" value="1"/>
</dbReference>
<protein>
    <recommendedName>
        <fullName evidence="1">UPF0246 protein GQR93_07610</fullName>
    </recommendedName>
</protein>
<reference evidence="2 3" key="1">
    <citation type="submission" date="2019-12" db="EMBL/GenBank/DDBJ databases">
        <title>Lactobacillus hilgardii FLUB.</title>
        <authorList>
            <person name="Gustaw K."/>
        </authorList>
    </citation>
    <scope>NUCLEOTIDE SEQUENCE [LARGE SCALE GENOMIC DNA]</scope>
    <source>
        <strain evidence="2 3">FLUB</strain>
    </source>
</reference>
<organism evidence="2 3">
    <name type="scientific">Lentilactobacillus hilgardii</name>
    <name type="common">Lactobacillus hilgardii</name>
    <dbReference type="NCBI Taxonomy" id="1588"/>
    <lineage>
        <taxon>Bacteria</taxon>
        <taxon>Bacillati</taxon>
        <taxon>Bacillota</taxon>
        <taxon>Bacilli</taxon>
        <taxon>Lactobacillales</taxon>
        <taxon>Lactobacillaceae</taxon>
        <taxon>Lentilactobacillus</taxon>
    </lineage>
</organism>
<dbReference type="Pfam" id="PF03883">
    <property type="entry name" value="H2O2_YaaD"/>
    <property type="match status" value="1"/>
</dbReference>
<evidence type="ECO:0000313" key="2">
    <source>
        <dbReference type="EMBL" id="QHB52065.1"/>
    </source>
</evidence>
<proteinExistence type="inferred from homology"/>
<accession>A0A6P1E8U4</accession>
<dbReference type="EMBL" id="CP047121">
    <property type="protein sequence ID" value="QHB52065.1"/>
    <property type="molecule type" value="Genomic_DNA"/>
</dbReference>
<dbReference type="InterPro" id="IPR005583">
    <property type="entry name" value="YaaA"/>
</dbReference>
<dbReference type="NCBIfam" id="NF002543">
    <property type="entry name" value="PRK02101.1-4"/>
    <property type="match status" value="1"/>
</dbReference>
<dbReference type="Proteomes" id="UP000465035">
    <property type="component" value="Chromosome"/>
</dbReference>
<evidence type="ECO:0000256" key="1">
    <source>
        <dbReference type="HAMAP-Rule" id="MF_00652"/>
    </source>
</evidence>
<dbReference type="AlphaFoldDB" id="A0A6P1E8U4"/>
<dbReference type="HAMAP" id="MF_00652">
    <property type="entry name" value="UPF0246"/>
    <property type="match status" value="1"/>
</dbReference>
<dbReference type="GeneID" id="69058225"/>
<name>A0A6P1E8U4_LENHI</name>
<dbReference type="RefSeq" id="WP_003553983.1">
    <property type="nucleotide sequence ID" value="NZ_CABKOL010000102.1"/>
</dbReference>
<dbReference type="PANTHER" id="PTHR30283:SF4">
    <property type="entry name" value="PEROXIDE STRESS RESISTANCE PROTEIN YAAA"/>
    <property type="match status" value="1"/>
</dbReference>
<sequence>MKLIISPAKKMVTNLNDFEVKDLPIYLRASQKLLKAMQELTYADAQALWHTSDKLTKTNYDQLQKMELTSRLTPAVLSFTGIQYQYMAPDILTAPALNYIQENLRILSGLYGILKPFDGVVPYRLEMQAHIPLVGMKNLYSFWGDRLYQSLNINKEPIINLASREYSKAIIPFLKPNDIFIDVVFGHLVNGQLKTRATLAKMARGEMVRFIAENQLTMVEDIKRFDSPNYVFDLKRSTAKKLVFIEKTNRSNK</sequence>
<dbReference type="GO" id="GO:0033194">
    <property type="term" value="P:response to hydroperoxide"/>
    <property type="evidence" value="ECO:0007669"/>
    <property type="project" value="TreeGrafter"/>
</dbReference>